<reference evidence="1" key="1">
    <citation type="submission" date="2018-02" db="EMBL/GenBank/DDBJ databases">
        <title>Rhizophora mucronata_Transcriptome.</title>
        <authorList>
            <person name="Meera S.P."/>
            <person name="Sreeshan A."/>
            <person name="Augustine A."/>
        </authorList>
    </citation>
    <scope>NUCLEOTIDE SEQUENCE</scope>
    <source>
        <tissue evidence="1">Leaf</tissue>
    </source>
</reference>
<accession>A0A2P2QAS4</accession>
<dbReference type="AlphaFoldDB" id="A0A2P2QAS4"/>
<dbReference type="EMBL" id="GGEC01083628">
    <property type="protein sequence ID" value="MBX64112.1"/>
    <property type="molecule type" value="Transcribed_RNA"/>
</dbReference>
<sequence length="39" mass="4635">MDKLVGLFLQFCMLYYLIMCLECTLPCWLSQWSSLLISQ</sequence>
<protein>
    <submittedName>
        <fullName evidence="1">Uncharacterized protein</fullName>
    </submittedName>
</protein>
<evidence type="ECO:0000313" key="1">
    <source>
        <dbReference type="EMBL" id="MBX64112.1"/>
    </source>
</evidence>
<name>A0A2P2QAS4_RHIMU</name>
<proteinExistence type="predicted"/>
<organism evidence="1">
    <name type="scientific">Rhizophora mucronata</name>
    <name type="common">Asiatic mangrove</name>
    <dbReference type="NCBI Taxonomy" id="61149"/>
    <lineage>
        <taxon>Eukaryota</taxon>
        <taxon>Viridiplantae</taxon>
        <taxon>Streptophyta</taxon>
        <taxon>Embryophyta</taxon>
        <taxon>Tracheophyta</taxon>
        <taxon>Spermatophyta</taxon>
        <taxon>Magnoliopsida</taxon>
        <taxon>eudicotyledons</taxon>
        <taxon>Gunneridae</taxon>
        <taxon>Pentapetalae</taxon>
        <taxon>rosids</taxon>
        <taxon>fabids</taxon>
        <taxon>Malpighiales</taxon>
        <taxon>Rhizophoraceae</taxon>
        <taxon>Rhizophora</taxon>
    </lineage>
</organism>